<dbReference type="SUPFAM" id="SSF103243">
    <property type="entry name" value="KA1-like"/>
    <property type="match status" value="1"/>
</dbReference>
<dbReference type="InterPro" id="IPR008271">
    <property type="entry name" value="Ser/Thr_kinase_AS"/>
</dbReference>
<comment type="catalytic activity">
    <reaction evidence="9">
        <text>L-seryl-[protein] + ATP = O-phospho-L-seryl-[protein] + ADP + H(+)</text>
        <dbReference type="Rhea" id="RHEA:17989"/>
        <dbReference type="Rhea" id="RHEA-COMP:9863"/>
        <dbReference type="Rhea" id="RHEA-COMP:11604"/>
        <dbReference type="ChEBI" id="CHEBI:15378"/>
        <dbReference type="ChEBI" id="CHEBI:29999"/>
        <dbReference type="ChEBI" id="CHEBI:30616"/>
        <dbReference type="ChEBI" id="CHEBI:83421"/>
        <dbReference type="ChEBI" id="CHEBI:456216"/>
        <dbReference type="EC" id="2.7.11.1"/>
    </reaction>
</comment>
<evidence type="ECO:0000259" key="12">
    <source>
        <dbReference type="PROSITE" id="PS50011"/>
    </source>
</evidence>
<reference evidence="15" key="3">
    <citation type="submission" date="2022-06" db="UniProtKB">
        <authorList>
            <consortium name="EnsemblMetazoa"/>
        </authorList>
    </citation>
    <scope>IDENTIFICATION</scope>
</reference>
<dbReference type="PROSITE" id="PS50011">
    <property type="entry name" value="PROTEIN_KINASE_DOM"/>
    <property type="match status" value="1"/>
</dbReference>
<dbReference type="AlphaFoldDB" id="A0A834REL4"/>
<feature type="region of interest" description="Disordered" evidence="11">
    <location>
        <begin position="567"/>
        <end position="586"/>
    </location>
</feature>
<dbReference type="EC" id="2.7.11.1" evidence="2"/>
<protein>
    <recommendedName>
        <fullName evidence="2">non-specific serine/threonine protein kinase</fullName>
        <ecNumber evidence="2">2.7.11.1</ecNumber>
    </recommendedName>
</protein>
<proteinExistence type="inferred from homology"/>
<dbReference type="GO" id="GO:0035556">
    <property type="term" value="P:intracellular signal transduction"/>
    <property type="evidence" value="ECO:0007669"/>
    <property type="project" value="TreeGrafter"/>
</dbReference>
<dbReference type="InterPro" id="IPR001772">
    <property type="entry name" value="KA1_dom"/>
</dbReference>
<evidence type="ECO:0000256" key="1">
    <source>
        <dbReference type="ARBA" id="ARBA00006234"/>
    </source>
</evidence>
<dbReference type="Gene3D" id="3.30.310.80">
    <property type="entry name" value="Kinase associated domain 1, KA1"/>
    <property type="match status" value="1"/>
</dbReference>
<dbReference type="GO" id="GO:0005524">
    <property type="term" value="F:ATP binding"/>
    <property type="evidence" value="ECO:0007669"/>
    <property type="project" value="UniProtKB-UniRule"/>
</dbReference>
<dbReference type="PROSITE" id="PS00107">
    <property type="entry name" value="PROTEIN_KINASE_ATP"/>
    <property type="match status" value="1"/>
</dbReference>
<feature type="domain" description="Protein kinase" evidence="12">
    <location>
        <begin position="35"/>
        <end position="289"/>
    </location>
</feature>
<dbReference type="PROSITE" id="PS50032">
    <property type="entry name" value="KA1"/>
    <property type="match status" value="1"/>
</dbReference>
<keyword evidence="16" id="KW-1185">Reference proteome</keyword>
<evidence type="ECO:0000256" key="9">
    <source>
        <dbReference type="ARBA" id="ARBA00048679"/>
    </source>
</evidence>
<evidence type="ECO:0000256" key="8">
    <source>
        <dbReference type="ARBA" id="ARBA00047899"/>
    </source>
</evidence>
<feature type="binding site" evidence="10">
    <location>
        <position position="64"/>
    </location>
    <ligand>
        <name>ATP</name>
        <dbReference type="ChEBI" id="CHEBI:30616"/>
    </ligand>
</feature>
<keyword evidence="3" id="KW-0723">Serine/threonine-protein kinase</keyword>
<evidence type="ECO:0000259" key="13">
    <source>
        <dbReference type="PROSITE" id="PS50032"/>
    </source>
</evidence>
<dbReference type="OrthoDB" id="6488637at2759"/>
<dbReference type="SMART" id="SM00220">
    <property type="entry name" value="S_TKc"/>
    <property type="match status" value="1"/>
</dbReference>
<dbReference type="InterPro" id="IPR017441">
    <property type="entry name" value="Protein_kinase_ATP_BS"/>
</dbReference>
<evidence type="ECO:0000256" key="4">
    <source>
        <dbReference type="ARBA" id="ARBA00022679"/>
    </source>
</evidence>
<dbReference type="Pfam" id="PF00069">
    <property type="entry name" value="Pkinase"/>
    <property type="match status" value="1"/>
</dbReference>
<dbReference type="InterPro" id="IPR028375">
    <property type="entry name" value="KA1/Ssp2_C"/>
</dbReference>
<sequence length="703" mass="79185">MTTLTGKSIRLFAQNDSSDNETKMKEDLNIESGYYLHRKSLGEGGFGKVRLGTHLRTNQKVAIKMMNKEKLGQDLQRVRIEVEALKNLQHDNISKLLQVIETDTEIYLVLEYCSGGELFDYLISKKRLTETEVRVIMKDLFKVLLFIHNRGFAHRDLKPENILFDKNHKIKLIDFGLAANSSSNKASLSFLQTCCGSPAYAAPELLRGQTYSGPAVDVWSAGVLLFSLLAGHLPFDDDNVNNLYKKIQIGRFIMPVWFSSDVRDLLISMLKTNPSERISVSKALNHPWVQKVSTNISPPLPSSEPSDAIDLKALSCCGLLFPRLNEENLKDEIKKFGYVTATYLLLKDNPEAVKEVYASYNSRMRPLALQKQTIEKSIEQNLENVNVQCRIAAIKRKLQLDCDTENQSSPRTPVKKTKNLTTTVQSPNNVREIPNSKQTPTIPTPLHPILAERKQMLANQKLCSPYTTPRTPNRMTAKVARKIVSPKMKSSPINDENLGNKAHTTLTKSPMIQKPESIKSPLREVHNQVLSPTENVFSTPKTPVSAKKSIDLKHSSKKSLIRRLMASATPAKTHSPRKLDSSAPSNNITMTTFQDPKECINRLTQTLQSKGVDCKQKEFSLKCSYNDHIHSTLKFDLEICRFNGLCVIHRKRLRGDAWNYKKICELILQLSNEQQLAALRNDPLKKVSTSSTESSDACIESVV</sequence>
<dbReference type="GO" id="GO:0005737">
    <property type="term" value="C:cytoplasm"/>
    <property type="evidence" value="ECO:0007669"/>
    <property type="project" value="TreeGrafter"/>
</dbReference>
<dbReference type="GO" id="GO:0004674">
    <property type="term" value="F:protein serine/threonine kinase activity"/>
    <property type="evidence" value="ECO:0007669"/>
    <property type="project" value="UniProtKB-KW"/>
</dbReference>
<evidence type="ECO:0000256" key="6">
    <source>
        <dbReference type="ARBA" id="ARBA00022777"/>
    </source>
</evidence>
<evidence type="ECO:0000313" key="16">
    <source>
        <dbReference type="Proteomes" id="UP000070412"/>
    </source>
</evidence>
<dbReference type="SUPFAM" id="SSF56112">
    <property type="entry name" value="Protein kinase-like (PK-like)"/>
    <property type="match status" value="1"/>
</dbReference>
<evidence type="ECO:0000256" key="10">
    <source>
        <dbReference type="PROSITE-ProRule" id="PRU10141"/>
    </source>
</evidence>
<organism evidence="14">
    <name type="scientific">Sarcoptes scabiei</name>
    <name type="common">Itch mite</name>
    <name type="synonym">Acarus scabiei</name>
    <dbReference type="NCBI Taxonomy" id="52283"/>
    <lineage>
        <taxon>Eukaryota</taxon>
        <taxon>Metazoa</taxon>
        <taxon>Ecdysozoa</taxon>
        <taxon>Arthropoda</taxon>
        <taxon>Chelicerata</taxon>
        <taxon>Arachnida</taxon>
        <taxon>Acari</taxon>
        <taxon>Acariformes</taxon>
        <taxon>Sarcoptiformes</taxon>
        <taxon>Astigmata</taxon>
        <taxon>Psoroptidia</taxon>
        <taxon>Sarcoptoidea</taxon>
        <taxon>Sarcoptidae</taxon>
        <taxon>Sarcoptinae</taxon>
        <taxon>Sarcoptes</taxon>
    </lineage>
</organism>
<evidence type="ECO:0000313" key="15">
    <source>
        <dbReference type="EnsemblMetazoa" id="KAF7495318.1"/>
    </source>
</evidence>
<dbReference type="InterPro" id="IPR000719">
    <property type="entry name" value="Prot_kinase_dom"/>
</dbReference>
<dbReference type="InterPro" id="IPR011009">
    <property type="entry name" value="Kinase-like_dom_sf"/>
</dbReference>
<keyword evidence="5 10" id="KW-0547">Nucleotide-binding</keyword>
<dbReference type="EMBL" id="WVUK01000048">
    <property type="protein sequence ID" value="KAF7495318.1"/>
    <property type="molecule type" value="Genomic_DNA"/>
</dbReference>
<dbReference type="FunFam" id="3.30.200.20:FF:000003">
    <property type="entry name" value="Non-specific serine/threonine protein kinase"/>
    <property type="match status" value="1"/>
</dbReference>
<name>A0A834REL4_SARSC</name>
<dbReference type="FunFam" id="1.10.510.10:FF:000271">
    <property type="entry name" value="Non-specific serine/threonine protein kinase"/>
    <property type="match status" value="1"/>
</dbReference>
<dbReference type="Proteomes" id="UP000070412">
    <property type="component" value="Unassembled WGS sequence"/>
</dbReference>
<reference evidence="16" key="1">
    <citation type="journal article" date="2020" name="PLoS Negl. Trop. Dis.">
        <title>High-quality nuclear genome for Sarcoptes scabiei-A critical resource for a neglected parasite.</title>
        <authorList>
            <person name="Korhonen P.K."/>
            <person name="Gasser R.B."/>
            <person name="Ma G."/>
            <person name="Wang T."/>
            <person name="Stroehlein A.J."/>
            <person name="Young N.D."/>
            <person name="Ang C.S."/>
            <person name="Fernando D.D."/>
            <person name="Lu H.C."/>
            <person name="Taylor S."/>
            <person name="Reynolds S.L."/>
            <person name="Mofiz E."/>
            <person name="Najaraj S.H."/>
            <person name="Gowda H."/>
            <person name="Madugundu A."/>
            <person name="Renuse S."/>
            <person name="Holt D."/>
            <person name="Pandey A."/>
            <person name="Papenfuss A.T."/>
            <person name="Fischer K."/>
        </authorList>
    </citation>
    <scope>NUCLEOTIDE SEQUENCE [LARGE SCALE GENOMIC DNA]</scope>
</reference>
<keyword evidence="4" id="KW-0808">Transferase</keyword>
<evidence type="ECO:0000256" key="2">
    <source>
        <dbReference type="ARBA" id="ARBA00012513"/>
    </source>
</evidence>
<dbReference type="PANTHER" id="PTHR24346">
    <property type="entry name" value="MAP/MICROTUBULE AFFINITY-REGULATING KINASE"/>
    <property type="match status" value="1"/>
</dbReference>
<comment type="catalytic activity">
    <reaction evidence="8">
        <text>L-threonyl-[protein] + ATP = O-phospho-L-threonyl-[protein] + ADP + H(+)</text>
        <dbReference type="Rhea" id="RHEA:46608"/>
        <dbReference type="Rhea" id="RHEA-COMP:11060"/>
        <dbReference type="Rhea" id="RHEA-COMP:11605"/>
        <dbReference type="ChEBI" id="CHEBI:15378"/>
        <dbReference type="ChEBI" id="CHEBI:30013"/>
        <dbReference type="ChEBI" id="CHEBI:30616"/>
        <dbReference type="ChEBI" id="CHEBI:61977"/>
        <dbReference type="ChEBI" id="CHEBI:456216"/>
        <dbReference type="EC" id="2.7.11.1"/>
    </reaction>
</comment>
<dbReference type="EnsemblMetazoa" id="SSS_3943s_mrna">
    <property type="protein sequence ID" value="KAF7495318.1"/>
    <property type="gene ID" value="SSS_3943"/>
</dbReference>
<keyword evidence="7 10" id="KW-0067">ATP-binding</keyword>
<evidence type="ECO:0000256" key="3">
    <source>
        <dbReference type="ARBA" id="ARBA00022527"/>
    </source>
</evidence>
<dbReference type="PROSITE" id="PS00108">
    <property type="entry name" value="PROTEIN_KINASE_ST"/>
    <property type="match status" value="1"/>
</dbReference>
<dbReference type="PANTHER" id="PTHR24346:SF30">
    <property type="entry name" value="MATERNAL EMBRYONIC LEUCINE ZIPPER KINASE"/>
    <property type="match status" value="1"/>
</dbReference>
<dbReference type="Pfam" id="PF02149">
    <property type="entry name" value="KA1"/>
    <property type="match status" value="1"/>
</dbReference>
<feature type="domain" description="KA1" evidence="13">
    <location>
        <begin position="626"/>
        <end position="673"/>
    </location>
</feature>
<accession>A0A834REL4</accession>
<dbReference type="Gene3D" id="1.10.510.10">
    <property type="entry name" value="Transferase(Phosphotransferase) domain 1"/>
    <property type="match status" value="1"/>
</dbReference>
<evidence type="ECO:0000313" key="14">
    <source>
        <dbReference type="EMBL" id="KAF7495318.1"/>
    </source>
</evidence>
<keyword evidence="6 14" id="KW-0418">Kinase</keyword>
<gene>
    <name evidence="14" type="ORF">SSS_3943</name>
</gene>
<evidence type="ECO:0000256" key="11">
    <source>
        <dbReference type="SAM" id="MobiDB-lite"/>
    </source>
</evidence>
<reference evidence="14" key="2">
    <citation type="submission" date="2020-01" db="EMBL/GenBank/DDBJ databases">
        <authorList>
            <person name="Korhonen P.K.K."/>
            <person name="Guangxu M.G."/>
            <person name="Wang T.W."/>
            <person name="Stroehlein A.J.S."/>
            <person name="Young N.D."/>
            <person name="Ang C.-S.A."/>
            <person name="Fernando D.W.F."/>
            <person name="Lu H.L."/>
            <person name="Taylor S.T."/>
            <person name="Ehtesham M.E.M."/>
            <person name="Najaraj S.H.N."/>
            <person name="Harsha G.H.G."/>
            <person name="Madugundu A.M."/>
            <person name="Renuse S.R."/>
            <person name="Holt D.H."/>
            <person name="Pandey A.P."/>
            <person name="Papenfuss A.P."/>
            <person name="Gasser R.B.G."/>
            <person name="Fischer K.F."/>
        </authorList>
    </citation>
    <scope>NUCLEOTIDE SEQUENCE</scope>
    <source>
        <strain evidence="14">SSS_KF_BRIS2020</strain>
    </source>
</reference>
<evidence type="ECO:0000256" key="7">
    <source>
        <dbReference type="ARBA" id="ARBA00022840"/>
    </source>
</evidence>
<comment type="similarity">
    <text evidence="1">Belongs to the protein kinase superfamily. CAMK Ser/Thr protein kinase family. SNF1 subfamily.</text>
</comment>
<evidence type="ECO:0000256" key="5">
    <source>
        <dbReference type="ARBA" id="ARBA00022741"/>
    </source>
</evidence>